<sequence>MTSSRANSFIPNEKVIFCLITFRVWRLSLTMNGNFCKSSPIRATSAVSRAVSVPAPPIAIPTVDAANAGASLMPSPTIATLL</sequence>
<protein>
    <submittedName>
        <fullName evidence="1">Uncharacterized protein</fullName>
    </submittedName>
</protein>
<evidence type="ECO:0000313" key="1">
    <source>
        <dbReference type="EMBL" id="BAE06243.1"/>
    </source>
</evidence>
<accession>Q4LEN0</accession>
<proteinExistence type="predicted"/>
<geneLocation type="plasmid" evidence="1">
    <name>pAG6</name>
</geneLocation>
<dbReference type="AlphaFoldDB" id="Q4LEN0"/>
<keyword evidence="1" id="KW-0614">Plasmid</keyword>
<reference evidence="1" key="1">
    <citation type="submission" date="2005-01" db="EMBL/GenBank/DDBJ databases">
        <title>The entire nucreotide sequence of the cryptic plasmid pAG6 from Lactococcus lactis ssp. cremoris 712.</title>
        <authorList>
            <person name="Kobayashi M."/>
            <person name="Nomura M."/>
            <person name="Kimoto H."/>
            <person name="Suzuki C."/>
        </authorList>
    </citation>
    <scope>NUCLEOTIDE SEQUENCE</scope>
    <source>
        <strain evidence="1">712</strain>
        <plasmid evidence="1">pAG6</plasmid>
    </source>
</reference>
<name>Q4LEN0_LACLC</name>
<dbReference type="EMBL" id="AB198069">
    <property type="protein sequence ID" value="BAE06243.1"/>
    <property type="molecule type" value="Genomic_DNA"/>
</dbReference>
<organism evidence="1">
    <name type="scientific">Lactococcus lactis subsp. cremoris</name>
    <name type="common">Streptococcus cremoris</name>
    <dbReference type="NCBI Taxonomy" id="1359"/>
    <lineage>
        <taxon>Bacteria</taxon>
        <taxon>Bacillati</taxon>
        <taxon>Bacillota</taxon>
        <taxon>Bacilli</taxon>
        <taxon>Lactobacillales</taxon>
        <taxon>Streptococcaceae</taxon>
        <taxon>Lactococcus</taxon>
    </lineage>
</organism>